<accession>T0J4A6</accession>
<gene>
    <name evidence="2" type="ORF">RLDS_06660</name>
</gene>
<dbReference type="RefSeq" id="WP_021225155.1">
    <property type="nucleotide sequence ID" value="NZ_ATDP01000074.1"/>
</dbReference>
<reference evidence="2 3" key="1">
    <citation type="journal article" date="2013" name="Genome Announc.">
        <title>Draft Genome Sequence of Sphingobium lactosutens Strain DS20T, Isolated from a Hexachlorocyclohexane Dumpsite.</title>
        <authorList>
            <person name="Kumar R."/>
            <person name="Dwivedi V."/>
            <person name="Negi V."/>
            <person name="Khurana J.P."/>
            <person name="Lal R."/>
        </authorList>
    </citation>
    <scope>NUCLEOTIDE SEQUENCE [LARGE SCALE GENOMIC DNA]</scope>
    <source>
        <strain evidence="2 3">DS20</strain>
    </source>
</reference>
<evidence type="ECO:0000259" key="1">
    <source>
        <dbReference type="PROSITE" id="PS50943"/>
    </source>
</evidence>
<dbReference type="SUPFAM" id="SSF47413">
    <property type="entry name" value="lambda repressor-like DNA-binding domains"/>
    <property type="match status" value="1"/>
</dbReference>
<dbReference type="InterPro" id="IPR001387">
    <property type="entry name" value="Cro/C1-type_HTH"/>
</dbReference>
<dbReference type="InterPro" id="IPR010982">
    <property type="entry name" value="Lambda_DNA-bd_dom_sf"/>
</dbReference>
<keyword evidence="3" id="KW-1185">Reference proteome</keyword>
<dbReference type="EMBL" id="ATDP01000074">
    <property type="protein sequence ID" value="EQB16794.1"/>
    <property type="molecule type" value="Genomic_DNA"/>
</dbReference>
<comment type="caution">
    <text evidence="2">The sequence shown here is derived from an EMBL/GenBank/DDBJ whole genome shotgun (WGS) entry which is preliminary data.</text>
</comment>
<dbReference type="eggNOG" id="COG1396">
    <property type="taxonomic scope" value="Bacteria"/>
</dbReference>
<dbReference type="Pfam" id="PF13560">
    <property type="entry name" value="HTH_31"/>
    <property type="match status" value="1"/>
</dbReference>
<dbReference type="Gene3D" id="1.10.260.40">
    <property type="entry name" value="lambda repressor-like DNA-binding domains"/>
    <property type="match status" value="1"/>
</dbReference>
<evidence type="ECO:0000313" key="2">
    <source>
        <dbReference type="EMBL" id="EQB16794.1"/>
    </source>
</evidence>
<dbReference type="SMART" id="SM00530">
    <property type="entry name" value="HTH_XRE"/>
    <property type="match status" value="1"/>
</dbReference>
<dbReference type="Proteomes" id="UP000015531">
    <property type="component" value="Unassembled WGS sequence"/>
</dbReference>
<evidence type="ECO:0000313" key="3">
    <source>
        <dbReference type="Proteomes" id="UP000015531"/>
    </source>
</evidence>
<dbReference type="GO" id="GO:0003677">
    <property type="term" value="F:DNA binding"/>
    <property type="evidence" value="ECO:0007669"/>
    <property type="project" value="InterPro"/>
</dbReference>
<dbReference type="CDD" id="cd00093">
    <property type="entry name" value="HTH_XRE"/>
    <property type="match status" value="1"/>
</dbReference>
<feature type="domain" description="HTH cro/C1-type" evidence="1">
    <location>
        <begin position="25"/>
        <end position="79"/>
    </location>
</feature>
<dbReference type="AlphaFoldDB" id="T0J4A6"/>
<protein>
    <recommendedName>
        <fullName evidence="1">HTH cro/C1-type domain-containing protein</fullName>
    </recommendedName>
</protein>
<proteinExistence type="predicted"/>
<organism evidence="2 3">
    <name type="scientific">Sphingobium lactosutens DS20</name>
    <dbReference type="NCBI Taxonomy" id="1331060"/>
    <lineage>
        <taxon>Bacteria</taxon>
        <taxon>Pseudomonadati</taxon>
        <taxon>Pseudomonadota</taxon>
        <taxon>Alphaproteobacteria</taxon>
        <taxon>Sphingomonadales</taxon>
        <taxon>Sphingomonadaceae</taxon>
        <taxon>Sphingobium</taxon>
    </lineage>
</organism>
<dbReference type="PROSITE" id="PS50943">
    <property type="entry name" value="HTH_CROC1"/>
    <property type="match status" value="1"/>
</dbReference>
<sequence length="138" mass="15408">MSHNLATSVAESPILYVKVQSGRQIEEARKKKRLTQRDLARELGMGVRWLREIEAGNPRSRLDDHLLCAYRLGLSTGHISIPLLFAGQRMCFPKQLATGDLSHLERMCIELIAQRNLDHLTRALTPAWPDSPAVVGAG</sequence>
<name>T0J4A6_9SPHN</name>